<dbReference type="Gene3D" id="3.40.630.10">
    <property type="entry name" value="Zn peptidases"/>
    <property type="match status" value="2"/>
</dbReference>
<dbReference type="Proteomes" id="UP000183760">
    <property type="component" value="Unassembled WGS sequence"/>
</dbReference>
<dbReference type="InterPro" id="IPR046450">
    <property type="entry name" value="PA_dom_sf"/>
</dbReference>
<keyword evidence="4" id="KW-1185">Reference proteome</keyword>
<dbReference type="InterPro" id="IPR045175">
    <property type="entry name" value="M28_fam"/>
</dbReference>
<dbReference type="SUPFAM" id="SSF52025">
    <property type="entry name" value="PA domain"/>
    <property type="match status" value="1"/>
</dbReference>
<protein>
    <submittedName>
        <fullName evidence="3">Zn-dependent amino-or carboxypeptidase, M28 family</fullName>
    </submittedName>
</protein>
<name>A0ABY1CBL4_MYXFU</name>
<keyword evidence="1" id="KW-0732">Signal</keyword>
<dbReference type="Gene3D" id="3.50.30.30">
    <property type="match status" value="1"/>
</dbReference>
<evidence type="ECO:0000259" key="2">
    <source>
        <dbReference type="Pfam" id="PF04389"/>
    </source>
</evidence>
<feature type="signal peptide" evidence="1">
    <location>
        <begin position="1"/>
        <end position="19"/>
    </location>
</feature>
<keyword evidence="3" id="KW-0378">Hydrolase</keyword>
<dbReference type="GO" id="GO:0004180">
    <property type="term" value="F:carboxypeptidase activity"/>
    <property type="evidence" value="ECO:0007669"/>
    <property type="project" value="UniProtKB-KW"/>
</dbReference>
<feature type="chain" id="PRO_5045424397" evidence="1">
    <location>
        <begin position="20"/>
        <end position="541"/>
    </location>
</feature>
<dbReference type="RefSeq" id="WP_074952766.1">
    <property type="nucleotide sequence ID" value="NZ_BJXR01000070.1"/>
</dbReference>
<dbReference type="SUPFAM" id="SSF53187">
    <property type="entry name" value="Zn-dependent exopeptidases"/>
    <property type="match status" value="1"/>
</dbReference>
<accession>A0ABY1CBL4</accession>
<comment type="caution">
    <text evidence="3">The sequence shown here is derived from an EMBL/GenBank/DDBJ whole genome shotgun (WGS) entry which is preliminary data.</text>
</comment>
<dbReference type="PANTHER" id="PTHR12147:SF26">
    <property type="entry name" value="PEPTIDASE M28 DOMAIN-CONTAINING PROTEIN"/>
    <property type="match status" value="1"/>
</dbReference>
<keyword evidence="3" id="KW-0121">Carboxypeptidase</keyword>
<organism evidence="3 4">
    <name type="scientific">Myxococcus fulvus</name>
    <dbReference type="NCBI Taxonomy" id="33"/>
    <lineage>
        <taxon>Bacteria</taxon>
        <taxon>Pseudomonadati</taxon>
        <taxon>Myxococcota</taxon>
        <taxon>Myxococcia</taxon>
        <taxon>Myxococcales</taxon>
        <taxon>Cystobacterineae</taxon>
        <taxon>Myxococcaceae</taxon>
        <taxon>Myxococcus</taxon>
    </lineage>
</organism>
<evidence type="ECO:0000313" key="4">
    <source>
        <dbReference type="Proteomes" id="UP000183760"/>
    </source>
</evidence>
<proteinExistence type="predicted"/>
<reference evidence="3 4" key="1">
    <citation type="submission" date="2016-10" db="EMBL/GenBank/DDBJ databases">
        <authorList>
            <person name="Varghese N."/>
            <person name="Submissions S."/>
        </authorList>
    </citation>
    <scope>NUCLEOTIDE SEQUENCE [LARGE SCALE GENOMIC DNA]</scope>
    <source>
        <strain evidence="3 4">DSM 16525</strain>
    </source>
</reference>
<evidence type="ECO:0000256" key="1">
    <source>
        <dbReference type="SAM" id="SignalP"/>
    </source>
</evidence>
<keyword evidence="3" id="KW-0645">Protease</keyword>
<dbReference type="Pfam" id="PF04389">
    <property type="entry name" value="Peptidase_M28"/>
    <property type="match status" value="1"/>
</dbReference>
<feature type="domain" description="Peptidase M28" evidence="2">
    <location>
        <begin position="289"/>
        <end position="504"/>
    </location>
</feature>
<evidence type="ECO:0000313" key="3">
    <source>
        <dbReference type="EMBL" id="SET88006.1"/>
    </source>
</evidence>
<dbReference type="EMBL" id="FOIB01000003">
    <property type="protein sequence ID" value="SET88006.1"/>
    <property type="molecule type" value="Genomic_DNA"/>
</dbReference>
<gene>
    <name evidence="3" type="ORF">SAMN05443572_103638</name>
</gene>
<dbReference type="InterPro" id="IPR007484">
    <property type="entry name" value="Peptidase_M28"/>
</dbReference>
<dbReference type="CDD" id="cd04820">
    <property type="entry name" value="PA_M28_1_1"/>
    <property type="match status" value="1"/>
</dbReference>
<dbReference type="PANTHER" id="PTHR12147">
    <property type="entry name" value="METALLOPEPTIDASE M28 FAMILY MEMBER"/>
    <property type="match status" value="1"/>
</dbReference>
<sequence>MRTPHLLTTLCLLPSLALGAEPAAPVSDAERWWGHVRHLADDAMQGRDTGSEGHRKAAAYVAEQLAALGVKPGAGDSYLQEVPLVSRQLVEAKSSLALVRDGTATPLVIGQDAIISPRSGEAGSVEAPMVFVGHGLSIPEAGHDDLAGVDLKGKIAVYLQGGPAQVSGPLRAHHSSQAERTKALKKAGAIGTVMLLNPKLEETPWSRTAASRHQKAMTFADPALDESTGLKVGVSVNAAHAQKLFAGAPHSFQDILKRANANQPMPRFELPARLKASSERVSSRTTSPNVVGLLPGSDPALAGEYVVLTAHLDHVGVGQAVKGDNLYNGAMDNATGVAAVLEVARALQARKPGRSVLFVLVTGEEKGLLGSRYFALRPTVPADKLVANFNLDMFLPLFAFERVVAYGQEESNLAAPLAQVASQHGVKLMPDPEPSRLLFIRSDQYSFIRQGVPALSFKFGYAPGSAEERAFKSWYTRHYHAPSDDLSQPLHKEGAVKFVRMLADLTLAVANAPERPRWNDNSFFLRFAPTKANATPSLSNP</sequence>